<dbReference type="Proteomes" id="UP000186230">
    <property type="component" value="Chromosome"/>
</dbReference>
<dbReference type="InterPro" id="IPR037401">
    <property type="entry name" value="SnoaL-like"/>
</dbReference>
<proteinExistence type="predicted"/>
<dbReference type="OrthoDB" id="117186at2"/>
<dbReference type="Gene3D" id="3.10.450.50">
    <property type="match status" value="1"/>
</dbReference>
<evidence type="ECO:0000313" key="3">
    <source>
        <dbReference type="Proteomes" id="UP000186230"/>
    </source>
</evidence>
<dbReference type="SUPFAM" id="SSF54427">
    <property type="entry name" value="NTF2-like"/>
    <property type="match status" value="1"/>
</dbReference>
<dbReference type="Pfam" id="PF13474">
    <property type="entry name" value="SnoaL_3"/>
    <property type="match status" value="1"/>
</dbReference>
<protein>
    <recommendedName>
        <fullName evidence="1">SnoaL-like domain-containing protein</fullName>
    </recommendedName>
</protein>
<dbReference type="RefSeq" id="WP_086047714.1">
    <property type="nucleotide sequence ID" value="NZ_AMRU01000014.1"/>
</dbReference>
<gene>
    <name evidence="2" type="ORF">GRFL_0153</name>
</gene>
<evidence type="ECO:0000313" key="2">
    <source>
        <dbReference type="EMBL" id="APU66877.1"/>
    </source>
</evidence>
<dbReference type="KEGG" id="gfl:GRFL_0153"/>
<sequence length="151" mass="17201">MKKIIFFLLIMAAANTSAQTKKSGESPQDFVEEFFKAFHEQDTLALKNMASEGVQLQSISINTEGKKLLNSEPFEHFLKSIASIPADSKFEERLLNFKVEENGPLAVVNTAYEFYYNGNFSHCGVNNFTLVKLEDQWKIVHLIDTRNKKCD</sequence>
<evidence type="ECO:0000259" key="1">
    <source>
        <dbReference type="Pfam" id="PF13474"/>
    </source>
</evidence>
<dbReference type="InterPro" id="IPR032710">
    <property type="entry name" value="NTF2-like_dom_sf"/>
</dbReference>
<reference evidence="2 3" key="1">
    <citation type="submission" date="2016-07" db="EMBL/GenBank/DDBJ databases">
        <title>Multi-omics approach to identify versatile polysaccharide utilization systems of a marine flavobacterium Gramella flava.</title>
        <authorList>
            <person name="Tang K."/>
        </authorList>
    </citation>
    <scope>NUCLEOTIDE SEQUENCE [LARGE SCALE GENOMIC DNA]</scope>
    <source>
        <strain evidence="2 3">JLT2011</strain>
    </source>
</reference>
<name>A0A1L7HZV5_9FLAO</name>
<feature type="domain" description="SnoaL-like" evidence="1">
    <location>
        <begin position="29"/>
        <end position="141"/>
    </location>
</feature>
<dbReference type="STRING" id="1229726.GRFL_0153"/>
<keyword evidence="3" id="KW-1185">Reference proteome</keyword>
<organism evidence="2 3">
    <name type="scientific">Christiangramia flava JLT2011</name>
    <dbReference type="NCBI Taxonomy" id="1229726"/>
    <lineage>
        <taxon>Bacteria</taxon>
        <taxon>Pseudomonadati</taxon>
        <taxon>Bacteroidota</taxon>
        <taxon>Flavobacteriia</taxon>
        <taxon>Flavobacteriales</taxon>
        <taxon>Flavobacteriaceae</taxon>
        <taxon>Christiangramia</taxon>
    </lineage>
</organism>
<accession>A0A1L7HZV5</accession>
<dbReference type="EMBL" id="CP016359">
    <property type="protein sequence ID" value="APU66877.1"/>
    <property type="molecule type" value="Genomic_DNA"/>
</dbReference>
<dbReference type="AlphaFoldDB" id="A0A1L7HZV5"/>